<reference evidence="20 21" key="1">
    <citation type="journal article" date="2014" name="Genome Announc.">
        <title>Draft genome sequence of the pathogenic fungus Scedosporium apiospermum.</title>
        <authorList>
            <person name="Vandeputte P."/>
            <person name="Ghamrawi S."/>
            <person name="Rechenmann M."/>
            <person name="Iltis A."/>
            <person name="Giraud S."/>
            <person name="Fleury M."/>
            <person name="Thornton C."/>
            <person name="Delhaes L."/>
            <person name="Meyer W."/>
            <person name="Papon N."/>
            <person name="Bouchara J.P."/>
        </authorList>
    </citation>
    <scope>NUCLEOTIDE SEQUENCE [LARGE SCALE GENOMIC DNA]</scope>
    <source>
        <strain evidence="20 21">IHEM 14462</strain>
    </source>
</reference>
<accession>A0A084G7P0</accession>
<dbReference type="Pfam" id="PF14310">
    <property type="entry name" value="Fn3-like"/>
    <property type="match status" value="1"/>
</dbReference>
<evidence type="ECO:0000313" key="20">
    <source>
        <dbReference type="EMBL" id="KEZ43352.1"/>
    </source>
</evidence>
<evidence type="ECO:0000256" key="18">
    <source>
        <dbReference type="SAM" id="SignalP"/>
    </source>
</evidence>
<dbReference type="FunFam" id="3.20.20.300:FF:000002">
    <property type="entry name" value="Probable beta-glucosidase"/>
    <property type="match status" value="1"/>
</dbReference>
<evidence type="ECO:0000256" key="13">
    <source>
        <dbReference type="ARBA" id="ARBA00023326"/>
    </source>
</evidence>
<evidence type="ECO:0000256" key="15">
    <source>
        <dbReference type="ARBA" id="ARBA00078013"/>
    </source>
</evidence>
<gene>
    <name evidence="20" type="ORF">SAPIO_CDS4809</name>
</gene>
<keyword evidence="11" id="KW-0119">Carbohydrate metabolism</keyword>
<feature type="signal peptide" evidence="18">
    <location>
        <begin position="1"/>
        <end position="21"/>
    </location>
</feature>
<dbReference type="FunFam" id="2.60.40.10:FF:000757">
    <property type="entry name" value="Beta-glucosidase G"/>
    <property type="match status" value="1"/>
</dbReference>
<evidence type="ECO:0000256" key="17">
    <source>
        <dbReference type="ARBA" id="ARBA00083611"/>
    </source>
</evidence>
<dbReference type="Gene3D" id="2.60.40.10">
    <property type="entry name" value="Immunoglobulins"/>
    <property type="match status" value="1"/>
</dbReference>
<comment type="similarity">
    <text evidence="4">Belongs to the glycosyl hydrolase 3 family.</text>
</comment>
<dbReference type="AlphaFoldDB" id="A0A084G7P0"/>
<evidence type="ECO:0000256" key="6">
    <source>
        <dbReference type="ARBA" id="ARBA00022525"/>
    </source>
</evidence>
<dbReference type="GO" id="GO:0008422">
    <property type="term" value="F:beta-glucosidase activity"/>
    <property type="evidence" value="ECO:0007669"/>
    <property type="project" value="UniProtKB-EC"/>
</dbReference>
<keyword evidence="6" id="KW-0964">Secreted</keyword>
<protein>
    <recommendedName>
        <fullName evidence="14">Beta-glucosidase cel3A</fullName>
        <ecNumber evidence="5">3.2.1.21</ecNumber>
    </recommendedName>
    <alternativeName>
        <fullName evidence="15">Beta-D-glucoside glucohydrolase cel3A</fullName>
    </alternativeName>
    <alternativeName>
        <fullName evidence="17">Cellobiase cel3A</fullName>
    </alternativeName>
    <alternativeName>
        <fullName evidence="16">Gentiobiase cel3A</fullName>
    </alternativeName>
</protein>
<evidence type="ECO:0000256" key="12">
    <source>
        <dbReference type="ARBA" id="ARBA00023295"/>
    </source>
</evidence>
<dbReference type="InterPro" id="IPR036881">
    <property type="entry name" value="Glyco_hydro_3_C_sf"/>
</dbReference>
<evidence type="ECO:0000256" key="16">
    <source>
        <dbReference type="ARBA" id="ARBA00083231"/>
    </source>
</evidence>
<keyword evidence="9" id="KW-0136">Cellulose degradation</keyword>
<evidence type="ECO:0000259" key="19">
    <source>
        <dbReference type="SMART" id="SM01217"/>
    </source>
</evidence>
<feature type="chain" id="PRO_5001775395" description="Beta-glucosidase cel3A" evidence="18">
    <location>
        <begin position="22"/>
        <end position="802"/>
    </location>
</feature>
<dbReference type="InterPro" id="IPR036962">
    <property type="entry name" value="Glyco_hydro_3_N_sf"/>
</dbReference>
<dbReference type="Pfam" id="PF01915">
    <property type="entry name" value="Glyco_hydro_3_C"/>
    <property type="match status" value="1"/>
</dbReference>
<dbReference type="PANTHER" id="PTHR42715">
    <property type="entry name" value="BETA-GLUCOSIDASE"/>
    <property type="match status" value="1"/>
</dbReference>
<dbReference type="EC" id="3.2.1.21" evidence="5"/>
<organism evidence="20 21">
    <name type="scientific">Pseudallescheria apiosperma</name>
    <name type="common">Scedosporium apiospermum</name>
    <dbReference type="NCBI Taxonomy" id="563466"/>
    <lineage>
        <taxon>Eukaryota</taxon>
        <taxon>Fungi</taxon>
        <taxon>Dikarya</taxon>
        <taxon>Ascomycota</taxon>
        <taxon>Pezizomycotina</taxon>
        <taxon>Sordariomycetes</taxon>
        <taxon>Hypocreomycetidae</taxon>
        <taxon>Microascales</taxon>
        <taxon>Microascaceae</taxon>
        <taxon>Scedosporium</taxon>
    </lineage>
</organism>
<keyword evidence="13" id="KW-0624">Polysaccharide degradation</keyword>
<dbReference type="KEGG" id="sapo:SAPIO_CDS4809"/>
<comment type="pathway">
    <text evidence="3">Glycan metabolism; cellulose degradation.</text>
</comment>
<sequence>MVAPPSIQSLASALLPVLAAATAVHPHQPRQAIITEDAFFYGQSPPVYPTPETSGLGDWAAAYEKAHALVSQMTLEEKANLTVGYPPPNRCSGVTGSAMRVGFPGFCTTGAGNGIRQTDFVNGWPAAISIGASFNKNLTYLRAVQMGGEFRAKGSSLAGGPVVGPLGRMERHGRNWESFSNDPYLAGEMAALTVRGIQEQGVQAMTKHFIGYEQQSHRLAANNISAVSSNIDDRTMHEIYLWPFASAVHAGTASVMCSYNKLNNSGSCQNSKALNGILKGELGFQGWVISDWGAQDSGVASAMAGLDVAMPSSKYWGAKGEILAEAVRNGSVSAERITDMATRIVAGWYHLGQDQGYPELGVGMPISFTEPREIVYARDPKSKPVLLSGAIESNVLVKNINNALPLKKPKLLSIFGYDAPAPAAQNTPFQRPEFIKNNGWIWGATGVNISSYNDILYGRESLPGISLGGTLITGGGSGATAPAYISSPFEAIAQQAYEDDTSLFWDFQSIKPAVNSGSDACLVFINAYAGEGVDRPYLHDDYSDALVKNVAANCSNTIVTIHNAGVRLIDQWIDNPNVTAVIFGHLPGQDSGRGLAQILYGKVSPSGKLPYTVAKNESDYAAPNPDLGEGQYEMYPQSDFSEGLFYDYRHFDKEGLKPRFEFGFGLSYTTFAYSDLSIESITQDAPRFPPKMPIKQGGNPALWEPLVKVTATVHNTGPVEGAEAAQLYVGVPGHDSPVRQLRGFEKATIPVGGKVTMEFVLTRRDLSAWNVEAQDWELRKGKYKIYVGGSSRDLPLDGVVRF</sequence>
<evidence type="ECO:0000256" key="11">
    <source>
        <dbReference type="ARBA" id="ARBA00023277"/>
    </source>
</evidence>
<dbReference type="Proteomes" id="UP000028545">
    <property type="component" value="Unassembled WGS sequence"/>
</dbReference>
<dbReference type="OMA" id="PGLCVSD"/>
<dbReference type="InterPro" id="IPR013783">
    <property type="entry name" value="Ig-like_fold"/>
</dbReference>
<dbReference type="EMBL" id="JOWA01000094">
    <property type="protein sequence ID" value="KEZ43352.1"/>
    <property type="molecule type" value="Genomic_DNA"/>
</dbReference>
<evidence type="ECO:0000313" key="21">
    <source>
        <dbReference type="Proteomes" id="UP000028545"/>
    </source>
</evidence>
<dbReference type="RefSeq" id="XP_016643151.1">
    <property type="nucleotide sequence ID" value="XM_016787272.1"/>
</dbReference>
<evidence type="ECO:0000256" key="9">
    <source>
        <dbReference type="ARBA" id="ARBA00023001"/>
    </source>
</evidence>
<comment type="caution">
    <text evidence="20">The sequence shown here is derived from an EMBL/GenBank/DDBJ whole genome shotgun (WGS) entry which is preliminary data.</text>
</comment>
<keyword evidence="7 18" id="KW-0732">Signal</keyword>
<keyword evidence="21" id="KW-1185">Reference proteome</keyword>
<dbReference type="Gene3D" id="3.40.50.1700">
    <property type="entry name" value="Glycoside hydrolase family 3 C-terminal domain"/>
    <property type="match status" value="1"/>
</dbReference>
<dbReference type="PRINTS" id="PR00133">
    <property type="entry name" value="GLHYDRLASE3"/>
</dbReference>
<evidence type="ECO:0000256" key="3">
    <source>
        <dbReference type="ARBA" id="ARBA00004987"/>
    </source>
</evidence>
<comment type="subcellular location">
    <subcellularLocation>
        <location evidence="2">Secreted</location>
    </subcellularLocation>
</comment>
<comment type="catalytic activity">
    <reaction evidence="1">
        <text>Hydrolysis of terminal, non-reducing beta-D-glucosyl residues with release of beta-D-glucose.</text>
        <dbReference type="EC" id="3.2.1.21"/>
    </reaction>
</comment>
<evidence type="ECO:0000256" key="5">
    <source>
        <dbReference type="ARBA" id="ARBA00012744"/>
    </source>
</evidence>
<dbReference type="SMART" id="SM01217">
    <property type="entry name" value="Fn3_like"/>
    <property type="match status" value="1"/>
</dbReference>
<dbReference type="InterPro" id="IPR001764">
    <property type="entry name" value="Glyco_hydro_3_N"/>
</dbReference>
<dbReference type="GO" id="GO:0030245">
    <property type="term" value="P:cellulose catabolic process"/>
    <property type="evidence" value="ECO:0007669"/>
    <property type="project" value="UniProtKB-KW"/>
</dbReference>
<evidence type="ECO:0000256" key="2">
    <source>
        <dbReference type="ARBA" id="ARBA00004613"/>
    </source>
</evidence>
<dbReference type="Gene3D" id="3.20.20.300">
    <property type="entry name" value="Glycoside hydrolase, family 3, N-terminal domain"/>
    <property type="match status" value="1"/>
</dbReference>
<dbReference type="OrthoDB" id="416222at2759"/>
<dbReference type="SUPFAM" id="SSF51445">
    <property type="entry name" value="(Trans)glycosidases"/>
    <property type="match status" value="1"/>
</dbReference>
<dbReference type="GO" id="GO:0005576">
    <property type="term" value="C:extracellular region"/>
    <property type="evidence" value="ECO:0007669"/>
    <property type="project" value="UniProtKB-SubCell"/>
</dbReference>
<evidence type="ECO:0000256" key="10">
    <source>
        <dbReference type="ARBA" id="ARBA00023180"/>
    </source>
</evidence>
<evidence type="ECO:0000256" key="8">
    <source>
        <dbReference type="ARBA" id="ARBA00022801"/>
    </source>
</evidence>
<dbReference type="InterPro" id="IPR017853">
    <property type="entry name" value="GH"/>
</dbReference>
<dbReference type="InterPro" id="IPR002772">
    <property type="entry name" value="Glyco_hydro_3_C"/>
</dbReference>
<dbReference type="InterPro" id="IPR050288">
    <property type="entry name" value="Cellulose_deg_GH3"/>
</dbReference>
<evidence type="ECO:0000256" key="7">
    <source>
        <dbReference type="ARBA" id="ARBA00022729"/>
    </source>
</evidence>
<evidence type="ECO:0000256" key="14">
    <source>
        <dbReference type="ARBA" id="ARBA00070030"/>
    </source>
</evidence>
<name>A0A084G7P0_PSEDA</name>
<dbReference type="SUPFAM" id="SSF52279">
    <property type="entry name" value="Beta-D-glucan exohydrolase, C-terminal domain"/>
    <property type="match status" value="1"/>
</dbReference>
<dbReference type="PANTHER" id="PTHR42715:SF5">
    <property type="entry name" value="BETA-GLUCOSIDASE M-RELATED"/>
    <property type="match status" value="1"/>
</dbReference>
<dbReference type="HOGENOM" id="CLU_004542_2_1_1"/>
<dbReference type="InterPro" id="IPR026891">
    <property type="entry name" value="Fn3-like"/>
</dbReference>
<keyword evidence="8" id="KW-0378">Hydrolase</keyword>
<keyword evidence="12" id="KW-0326">Glycosidase</keyword>
<dbReference type="Pfam" id="PF00933">
    <property type="entry name" value="Glyco_hydro_3"/>
    <property type="match status" value="1"/>
</dbReference>
<dbReference type="GeneID" id="27723881"/>
<proteinExistence type="inferred from homology"/>
<evidence type="ECO:0000256" key="4">
    <source>
        <dbReference type="ARBA" id="ARBA00005336"/>
    </source>
</evidence>
<feature type="domain" description="Fibronectin type III-like" evidence="19">
    <location>
        <begin position="723"/>
        <end position="791"/>
    </location>
</feature>
<keyword evidence="10" id="KW-0325">Glycoprotein</keyword>
<dbReference type="VEuPathDB" id="FungiDB:SAPIO_CDS4809"/>
<evidence type="ECO:0000256" key="1">
    <source>
        <dbReference type="ARBA" id="ARBA00000448"/>
    </source>
</evidence>